<sequence>MFRLFLVAVALAIAAGQAPAAGFVGNFQAAPPDPAHQRIALSLARGQIPQRIADHLNSVLQLPAPVLIQFQACGMENAFFSPRQRAVVFCYEMQDAIHKRVTWLSSSVGASTRTATEMLDGALWFILLHEVGHAVHQVADLPTLGRREDVADQLATWIAIRRPPAGVNEPITGGMLVFLNPQTRTDYEAMGGPHSLDAQRLMNVACWAFGADPVRYRELPDMVRLPDARRASCAEEWAAIDAAVPRLLGRVLKPARAAPW</sequence>
<name>F5RAL3_METUF</name>
<dbReference type="RefSeq" id="WP_008059828.1">
    <property type="nucleotide sequence ID" value="NZ_AFHG01000036.1"/>
</dbReference>
<gene>
    <name evidence="2" type="ORF">METUNv1_01227</name>
</gene>
<dbReference type="OrthoDB" id="9784513at2"/>
<dbReference type="eggNOG" id="COG2856">
    <property type="taxonomic scope" value="Bacteria"/>
</dbReference>
<reference evidence="2 3" key="1">
    <citation type="journal article" date="2011" name="J. Bacteriol.">
        <title>Genome sequence of Methyloversatilis universalis FAM5T, a methylotrophic representative of the order Rhodocyclales.</title>
        <authorList>
            <person name="Kittichotirat W."/>
            <person name="Good N.M."/>
            <person name="Hall R."/>
            <person name="Bringel F."/>
            <person name="Lajus A."/>
            <person name="Medigue C."/>
            <person name="Smalley N.E."/>
            <person name="Beck D."/>
            <person name="Bumgarner R."/>
            <person name="Vuilleumier S."/>
            <person name="Kalyuzhnaya M.G."/>
        </authorList>
    </citation>
    <scope>NUCLEOTIDE SEQUENCE [LARGE SCALE GENOMIC DNA]</scope>
    <source>
        <strain evidence="3">ATCC BAA-1314 / JCM 13912 / FAM5</strain>
    </source>
</reference>
<dbReference type="STRING" id="1000565.METUNv1_01227"/>
<evidence type="ECO:0000313" key="3">
    <source>
        <dbReference type="Proteomes" id="UP000005019"/>
    </source>
</evidence>
<keyword evidence="3" id="KW-1185">Reference proteome</keyword>
<evidence type="ECO:0008006" key="4">
    <source>
        <dbReference type="Google" id="ProtNLM"/>
    </source>
</evidence>
<dbReference type="Proteomes" id="UP000005019">
    <property type="component" value="Unassembled WGS sequence"/>
</dbReference>
<dbReference type="Pfam" id="PF14247">
    <property type="entry name" value="DUF4344"/>
    <property type="match status" value="1"/>
</dbReference>
<feature type="signal peptide" evidence="1">
    <location>
        <begin position="1"/>
        <end position="20"/>
    </location>
</feature>
<dbReference type="EMBL" id="AFHG01000036">
    <property type="protein sequence ID" value="EGK72462.1"/>
    <property type="molecule type" value="Genomic_DNA"/>
</dbReference>
<protein>
    <recommendedName>
        <fullName evidence="4">Metallopeptidase</fullName>
    </recommendedName>
</protein>
<accession>F5RAL3</accession>
<evidence type="ECO:0000313" key="2">
    <source>
        <dbReference type="EMBL" id="EGK72462.1"/>
    </source>
</evidence>
<comment type="caution">
    <text evidence="2">The sequence shown here is derived from an EMBL/GenBank/DDBJ whole genome shotgun (WGS) entry which is preliminary data.</text>
</comment>
<dbReference type="AlphaFoldDB" id="F5RAL3"/>
<proteinExistence type="predicted"/>
<evidence type="ECO:0000256" key="1">
    <source>
        <dbReference type="SAM" id="SignalP"/>
    </source>
</evidence>
<organism evidence="2 3">
    <name type="scientific">Methyloversatilis universalis (strain ATCC BAA-1314 / DSM 25237 / JCM 13912 / CCUG 52030 / FAM5)</name>
    <dbReference type="NCBI Taxonomy" id="1000565"/>
    <lineage>
        <taxon>Bacteria</taxon>
        <taxon>Pseudomonadati</taxon>
        <taxon>Pseudomonadota</taxon>
        <taxon>Betaproteobacteria</taxon>
        <taxon>Nitrosomonadales</taxon>
        <taxon>Sterolibacteriaceae</taxon>
        <taxon>Methyloversatilis</taxon>
    </lineage>
</organism>
<dbReference type="InterPro" id="IPR025644">
    <property type="entry name" value="DUF4344"/>
</dbReference>
<feature type="chain" id="PRO_5003330878" description="Metallopeptidase" evidence="1">
    <location>
        <begin position="21"/>
        <end position="260"/>
    </location>
</feature>
<keyword evidence="1" id="KW-0732">Signal</keyword>